<organism evidence="2 3">
    <name type="scientific">Candidatus Nitrosopumilus sediminis</name>
    <dbReference type="NCBI Taxonomy" id="1229909"/>
    <lineage>
        <taxon>Archaea</taxon>
        <taxon>Nitrososphaerota</taxon>
        <taxon>Nitrososphaeria</taxon>
        <taxon>Nitrosopumilales</taxon>
        <taxon>Nitrosopumilaceae</taxon>
        <taxon>Nitrosopumilus</taxon>
    </lineage>
</organism>
<evidence type="ECO:0000313" key="3">
    <source>
        <dbReference type="Proteomes" id="UP000006100"/>
    </source>
</evidence>
<dbReference type="STRING" id="1229909.NSED_03840"/>
<name>K0BAR0_9ARCH</name>
<proteinExistence type="predicted"/>
<protein>
    <submittedName>
        <fullName evidence="2">Uncharacterized protein</fullName>
    </submittedName>
</protein>
<gene>
    <name evidence="2" type="ORF">NSED_03840</name>
</gene>
<sequence length="362" mass="41320">MGQIMKTRLLIIIGISSVAGMFFLFYVGIIGGSCVEGKNFDGTCIEPKTITIPTRTSWDFSEQEKNQILTQLRQGPQNVNGTVKQFLVNEALDDPQLKNLIKDTTYQVDCCIYTLDGNEYHSLLYIGMTFQINEKDMIAIVEYDLQQERVADIEIQEGIRTGGIGLDSDSESLLSTTQFEEIKSNIEETQYNICDIQLEENKIILHLNWVFKGSPQEEKIISKIPPNMDYQTIYHQGYSDYFINAITAQQCDSLEVVKLLKEKYDTVIEGNVTWCMGHKTYPVRYQCDIQVDQYIEFDGERTGNLTVLSDKHPLISGKQDSFFGLNYVADENYYDLVETSIMANYNDFVDSGRPLENKSSNQ</sequence>
<evidence type="ECO:0000313" key="2">
    <source>
        <dbReference type="EMBL" id="AFS82574.1"/>
    </source>
</evidence>
<keyword evidence="1" id="KW-0472">Membrane</keyword>
<dbReference type="KEGG" id="nir:NSED_03840"/>
<dbReference type="PATRIC" id="fig|1229909.8.peg.829"/>
<feature type="transmembrane region" description="Helical" evidence="1">
    <location>
        <begin position="9"/>
        <end position="29"/>
    </location>
</feature>
<dbReference type="HOGENOM" id="CLU_764202_0_0_2"/>
<keyword evidence="1" id="KW-0812">Transmembrane</keyword>
<keyword evidence="1" id="KW-1133">Transmembrane helix</keyword>
<dbReference type="AlphaFoldDB" id="K0BAR0"/>
<dbReference type="EMBL" id="CP003843">
    <property type="protein sequence ID" value="AFS82574.1"/>
    <property type="molecule type" value="Genomic_DNA"/>
</dbReference>
<keyword evidence="3" id="KW-1185">Reference proteome</keyword>
<accession>K0BAR0</accession>
<reference evidence="2 3" key="1">
    <citation type="journal article" date="2012" name="J. Bacteriol.">
        <title>Draft Genome Sequence of an Ammonia-Oxidizing Archaeon, "Candidatus Nitrosopumilus sediminis" AR2, from Svalbard in the Arctic Circle.</title>
        <authorList>
            <person name="Park S.J."/>
            <person name="Kim J.G."/>
            <person name="Jung M.Y."/>
            <person name="Kim S.J."/>
            <person name="Cha I.T."/>
            <person name="Ghai R."/>
            <person name="Martin-Cuadrado A.B."/>
            <person name="Rodriguez-Valera F."/>
            <person name="Rhee S.K."/>
        </authorList>
    </citation>
    <scope>NUCLEOTIDE SEQUENCE [LARGE SCALE GENOMIC DNA]</scope>
    <source>
        <strain evidence="2 3">AR2</strain>
    </source>
</reference>
<evidence type="ECO:0000256" key="1">
    <source>
        <dbReference type="SAM" id="Phobius"/>
    </source>
</evidence>
<dbReference type="PROSITE" id="PS51257">
    <property type="entry name" value="PROKAR_LIPOPROTEIN"/>
    <property type="match status" value="1"/>
</dbReference>
<dbReference type="Proteomes" id="UP000006100">
    <property type="component" value="Chromosome"/>
</dbReference>